<feature type="transmembrane region" description="Helical" evidence="1">
    <location>
        <begin position="230"/>
        <end position="249"/>
    </location>
</feature>
<evidence type="ECO:0000256" key="1">
    <source>
        <dbReference type="SAM" id="Phobius"/>
    </source>
</evidence>
<feature type="transmembrane region" description="Helical" evidence="1">
    <location>
        <begin position="47"/>
        <end position="64"/>
    </location>
</feature>
<feature type="transmembrane region" description="Helical" evidence="1">
    <location>
        <begin position="12"/>
        <end position="41"/>
    </location>
</feature>
<proteinExistence type="predicted"/>
<accession>A0A3M2JM26</accession>
<keyword evidence="1" id="KW-1133">Transmembrane helix</keyword>
<evidence type="ECO:0000313" key="3">
    <source>
        <dbReference type="Proteomes" id="UP000269289"/>
    </source>
</evidence>
<evidence type="ECO:0008006" key="4">
    <source>
        <dbReference type="Google" id="ProtNLM"/>
    </source>
</evidence>
<evidence type="ECO:0000313" key="2">
    <source>
        <dbReference type="EMBL" id="RMI13291.1"/>
    </source>
</evidence>
<reference evidence="2 3" key="1">
    <citation type="submission" date="2018-10" db="EMBL/GenBank/DDBJ databases">
        <title>Isolation, diversity and antifungal activity of actinobacteria from wheat.</title>
        <authorList>
            <person name="Han C."/>
        </authorList>
    </citation>
    <scope>NUCLEOTIDE SEQUENCE [LARGE SCALE GENOMIC DNA]</scope>
    <source>
        <strain evidence="2 3">NEAU-YY56</strain>
    </source>
</reference>
<feature type="transmembrane region" description="Helical" evidence="1">
    <location>
        <begin position="76"/>
        <end position="97"/>
    </location>
</feature>
<gene>
    <name evidence="2" type="ORF">EBM89_05175</name>
</gene>
<keyword evidence="3" id="KW-1185">Reference proteome</keyword>
<keyword evidence="1" id="KW-0812">Transmembrane</keyword>
<sequence length="259" mass="26287">MTSTRASRAGDLLARALLAVPDRAPVLLGCLGLAGLLAVLAGQFRPVVVLPLAAALAAATWRWVPGAPRRGPGDLAAVGALLALVALWVALGLGRVAEYVVVNRDPGFLTLRALWLTDHAAAPIPVGSAEQAAAAVAGASAGTEAFWLQDGHLYAQGNTMLPALLAVQGWVGGERAVLAGVVAIGAVALLAVFAAARRFTGSWWALVPTAALGASLPFLTFTRAAYTEPLTVALLCGGLAVAHGAWHGAPGGGRRPGRW</sequence>
<dbReference type="Proteomes" id="UP000269289">
    <property type="component" value="Unassembled WGS sequence"/>
</dbReference>
<protein>
    <recommendedName>
        <fullName evidence="4">Glycosyltransferase RgtA/B/C/D-like domain-containing protein</fullName>
    </recommendedName>
</protein>
<feature type="transmembrane region" description="Helical" evidence="1">
    <location>
        <begin position="176"/>
        <end position="196"/>
    </location>
</feature>
<keyword evidence="1" id="KW-0472">Membrane</keyword>
<organism evidence="2 3">
    <name type="scientific">Cellulomonas triticagri</name>
    <dbReference type="NCBI Taxonomy" id="2483352"/>
    <lineage>
        <taxon>Bacteria</taxon>
        <taxon>Bacillati</taxon>
        <taxon>Actinomycetota</taxon>
        <taxon>Actinomycetes</taxon>
        <taxon>Micrococcales</taxon>
        <taxon>Cellulomonadaceae</taxon>
        <taxon>Cellulomonas</taxon>
    </lineage>
</organism>
<feature type="transmembrane region" description="Helical" evidence="1">
    <location>
        <begin position="203"/>
        <end position="224"/>
    </location>
</feature>
<dbReference type="EMBL" id="RFFI01000018">
    <property type="protein sequence ID" value="RMI13291.1"/>
    <property type="molecule type" value="Genomic_DNA"/>
</dbReference>
<feature type="non-terminal residue" evidence="2">
    <location>
        <position position="259"/>
    </location>
</feature>
<comment type="caution">
    <text evidence="2">The sequence shown here is derived from an EMBL/GenBank/DDBJ whole genome shotgun (WGS) entry which is preliminary data.</text>
</comment>
<dbReference type="AlphaFoldDB" id="A0A3M2JM26"/>
<name>A0A3M2JM26_9CELL</name>